<proteinExistence type="inferred from homology"/>
<dbReference type="InterPro" id="IPR001104">
    <property type="entry name" value="3-oxo-5_a-steroid_4-DH_C"/>
</dbReference>
<dbReference type="EMBL" id="MTSL01000167">
    <property type="protein sequence ID" value="PJF17658.1"/>
    <property type="molecule type" value="Genomic_DNA"/>
</dbReference>
<dbReference type="AlphaFoldDB" id="A0A2H9TIU9"/>
<dbReference type="InterPro" id="IPR039357">
    <property type="entry name" value="SRD5A/TECR"/>
</dbReference>
<feature type="non-terminal residue" evidence="11">
    <location>
        <position position="1"/>
    </location>
</feature>
<keyword evidence="7" id="KW-0443">Lipid metabolism</keyword>
<keyword evidence="5 9" id="KW-1133">Transmembrane helix</keyword>
<evidence type="ECO:0000256" key="6">
    <source>
        <dbReference type="ARBA" id="ARBA00023002"/>
    </source>
</evidence>
<evidence type="ECO:0000256" key="1">
    <source>
        <dbReference type="ARBA" id="ARBA00004141"/>
    </source>
</evidence>
<accession>A0A2H9TIU9</accession>
<keyword evidence="12" id="KW-1185">Reference proteome</keyword>
<organism evidence="11 12">
    <name type="scientific">Paramicrosporidium saccamoebae</name>
    <dbReference type="NCBI Taxonomy" id="1246581"/>
    <lineage>
        <taxon>Eukaryota</taxon>
        <taxon>Fungi</taxon>
        <taxon>Fungi incertae sedis</taxon>
        <taxon>Cryptomycota</taxon>
        <taxon>Cryptomycota incertae sedis</taxon>
        <taxon>Paramicrosporidium</taxon>
    </lineage>
</organism>
<dbReference type="GO" id="GO:0016627">
    <property type="term" value="F:oxidoreductase activity, acting on the CH-CH group of donors"/>
    <property type="evidence" value="ECO:0007669"/>
    <property type="project" value="InterPro"/>
</dbReference>
<evidence type="ECO:0000313" key="11">
    <source>
        <dbReference type="EMBL" id="PJF17658.1"/>
    </source>
</evidence>
<dbReference type="PROSITE" id="PS50244">
    <property type="entry name" value="S5A_REDUCTASE"/>
    <property type="match status" value="1"/>
</dbReference>
<dbReference type="PANTHER" id="PTHR10556:SF28">
    <property type="entry name" value="VERY-LONG-CHAIN ENOYL-COA REDUCTASE"/>
    <property type="match status" value="1"/>
</dbReference>
<evidence type="ECO:0000256" key="8">
    <source>
        <dbReference type="ARBA" id="ARBA00023136"/>
    </source>
</evidence>
<protein>
    <recommendedName>
        <fullName evidence="10">3-oxo-5-alpha-steroid 4-dehydrogenase C-terminal domain-containing protein</fullName>
    </recommendedName>
</protein>
<comment type="subcellular location">
    <subcellularLocation>
        <location evidence="1">Membrane</location>
        <topology evidence="1">Multi-pass membrane protein</topology>
    </subcellularLocation>
</comment>
<dbReference type="Proteomes" id="UP000240830">
    <property type="component" value="Unassembled WGS sequence"/>
</dbReference>
<gene>
    <name evidence="11" type="ORF">PSACC_02507</name>
</gene>
<comment type="caution">
    <text evidence="11">The sequence shown here is derived from an EMBL/GenBank/DDBJ whole genome shotgun (WGS) entry which is preliminary data.</text>
</comment>
<dbReference type="GO" id="GO:0042761">
    <property type="term" value="P:very long-chain fatty acid biosynthetic process"/>
    <property type="evidence" value="ECO:0007669"/>
    <property type="project" value="TreeGrafter"/>
</dbReference>
<keyword evidence="4 9" id="KW-0812">Transmembrane</keyword>
<dbReference type="PANTHER" id="PTHR10556">
    <property type="entry name" value="3-OXO-5-ALPHA-STEROID 4-DEHYDROGENASE"/>
    <property type="match status" value="1"/>
</dbReference>
<dbReference type="STRING" id="1246581.A0A2H9TIU9"/>
<evidence type="ECO:0000259" key="10">
    <source>
        <dbReference type="Pfam" id="PF02544"/>
    </source>
</evidence>
<evidence type="ECO:0000256" key="9">
    <source>
        <dbReference type="SAM" id="Phobius"/>
    </source>
</evidence>
<keyword evidence="8 9" id="KW-0472">Membrane</keyword>
<comment type="similarity">
    <text evidence="2">Belongs to the steroid 5-alpha reductase family.</text>
</comment>
<sequence length="88" mass="10030">LRNLRPKGSTTRGIPRGLGFGLVSCPNYTFETLAWTAMSVMTGLISMWVFTTIGGIVMCSWALKKHQRYRKEFPNYPKSRKAIFPFVL</sequence>
<evidence type="ECO:0000256" key="4">
    <source>
        <dbReference type="ARBA" id="ARBA00022692"/>
    </source>
</evidence>
<evidence type="ECO:0000256" key="7">
    <source>
        <dbReference type="ARBA" id="ARBA00023098"/>
    </source>
</evidence>
<feature type="domain" description="3-oxo-5-alpha-steroid 4-dehydrogenase C-terminal" evidence="10">
    <location>
        <begin position="1"/>
        <end position="88"/>
    </location>
</feature>
<evidence type="ECO:0000256" key="3">
    <source>
        <dbReference type="ARBA" id="ARBA00022516"/>
    </source>
</evidence>
<evidence type="ECO:0000256" key="5">
    <source>
        <dbReference type="ARBA" id="ARBA00022989"/>
    </source>
</evidence>
<dbReference type="OrthoDB" id="540503at2759"/>
<dbReference type="GO" id="GO:0016020">
    <property type="term" value="C:membrane"/>
    <property type="evidence" value="ECO:0007669"/>
    <property type="project" value="UniProtKB-SubCell"/>
</dbReference>
<keyword evidence="3" id="KW-0444">Lipid biosynthesis</keyword>
<dbReference type="Gene3D" id="1.20.120.1630">
    <property type="match status" value="1"/>
</dbReference>
<name>A0A2H9TIU9_9FUNG</name>
<dbReference type="Pfam" id="PF02544">
    <property type="entry name" value="Steroid_dh"/>
    <property type="match status" value="1"/>
</dbReference>
<reference evidence="11 12" key="1">
    <citation type="submission" date="2016-10" db="EMBL/GenBank/DDBJ databases">
        <title>The genome of Paramicrosporidium saccamoebae is the missing link in understanding Cryptomycota and Microsporidia evolution.</title>
        <authorList>
            <person name="Quandt C.A."/>
            <person name="Beaudet D."/>
            <person name="Corsaro D."/>
            <person name="Michel R."/>
            <person name="Corradi N."/>
            <person name="James T."/>
        </authorList>
    </citation>
    <scope>NUCLEOTIDE SEQUENCE [LARGE SCALE GENOMIC DNA]</scope>
    <source>
        <strain evidence="11 12">KSL3</strain>
    </source>
</reference>
<evidence type="ECO:0000256" key="2">
    <source>
        <dbReference type="ARBA" id="ARBA00007742"/>
    </source>
</evidence>
<evidence type="ECO:0000313" key="12">
    <source>
        <dbReference type="Proteomes" id="UP000240830"/>
    </source>
</evidence>
<keyword evidence="6" id="KW-0560">Oxidoreductase</keyword>
<feature type="transmembrane region" description="Helical" evidence="9">
    <location>
        <begin position="40"/>
        <end position="63"/>
    </location>
</feature>